<evidence type="ECO:0000313" key="1">
    <source>
        <dbReference type="EMBL" id="KKM84132.1"/>
    </source>
</evidence>
<name>A0A0F9NS54_9ZZZZ</name>
<dbReference type="AlphaFoldDB" id="A0A0F9NS54"/>
<proteinExistence type="predicted"/>
<dbReference type="Pfam" id="PF09979">
    <property type="entry name" value="DUF2213"/>
    <property type="match status" value="1"/>
</dbReference>
<accession>A0A0F9NS54</accession>
<dbReference type="InterPro" id="IPR016913">
    <property type="entry name" value="UCP029215"/>
</dbReference>
<protein>
    <recommendedName>
        <fullName evidence="2">DUF2213 domain-containing protein</fullName>
    </recommendedName>
</protein>
<organism evidence="1">
    <name type="scientific">marine sediment metagenome</name>
    <dbReference type="NCBI Taxonomy" id="412755"/>
    <lineage>
        <taxon>unclassified sequences</taxon>
        <taxon>metagenomes</taxon>
        <taxon>ecological metagenomes</taxon>
    </lineage>
</organism>
<comment type="caution">
    <text evidence="1">The sequence shown here is derived from an EMBL/GenBank/DDBJ whole genome shotgun (WGS) entry which is preliminary data.</text>
</comment>
<evidence type="ECO:0008006" key="2">
    <source>
        <dbReference type="Google" id="ProtNLM"/>
    </source>
</evidence>
<sequence length="517" mass="58156">MKDIQNLLILNNPTGEYTLQIEEEGGKEIWIVPVVMIVEGVHDGSRGPILYTTEELEKSVSSWNNIPIVINHPKSGSDGIYISIQDGEDEKAIVGRITNPRMEGTSLKVDARIDSQRLLAISTTAYNHIRDQEVVEVSIGALTVEEPVSGEFNNEQYRAIARQLIPDHLALLPHNTGACNWDDGCGVRNKQNEKGGTMKDLKKMSLEELINLGKGPRIVVEDFAANEAGFREIMNKVQMKLDQLDNSISIHYLEELFDDHFVYRIHSTEGGRSPKFYRRDYVVQQDDSVEFTGEPAEVRKDTTYPLVALKKMRRTIFNKKTNNSMENKKGTLCDVDALIENEGTQFTEENREWLITLEADQLALLAPPEKDPPEKKVAKPVVNDAKVAVVKVTSEEMKLGFKELLNEQKDPEKFINDFYPDGPLKEQQLSGLRMYKEKRTKLIEGIVANKQSKFSKEALVSWSDENLENLHVSLVPEQDYSVMGVHGGNGIIVVDSDDQEEIGAMVAGGVETKKEEK</sequence>
<gene>
    <name evidence="1" type="ORF">LCGC14_1302360</name>
</gene>
<dbReference type="EMBL" id="LAZR01007612">
    <property type="protein sequence ID" value="KKM84132.1"/>
    <property type="molecule type" value="Genomic_DNA"/>
</dbReference>
<reference evidence="1" key="1">
    <citation type="journal article" date="2015" name="Nature">
        <title>Complex archaea that bridge the gap between prokaryotes and eukaryotes.</title>
        <authorList>
            <person name="Spang A."/>
            <person name="Saw J.H."/>
            <person name="Jorgensen S.L."/>
            <person name="Zaremba-Niedzwiedzka K."/>
            <person name="Martijn J."/>
            <person name="Lind A.E."/>
            <person name="van Eijk R."/>
            <person name="Schleper C."/>
            <person name="Guy L."/>
            <person name="Ettema T.J."/>
        </authorList>
    </citation>
    <scope>NUCLEOTIDE SEQUENCE</scope>
</reference>